<proteinExistence type="predicted"/>
<dbReference type="EMBL" id="VSSQ01059361">
    <property type="protein sequence ID" value="MPN12934.1"/>
    <property type="molecule type" value="Genomic_DNA"/>
</dbReference>
<reference evidence="1" key="1">
    <citation type="submission" date="2019-08" db="EMBL/GenBank/DDBJ databases">
        <authorList>
            <person name="Kucharzyk K."/>
            <person name="Murdoch R.W."/>
            <person name="Higgins S."/>
            <person name="Loffler F."/>
        </authorList>
    </citation>
    <scope>NUCLEOTIDE SEQUENCE</scope>
</reference>
<comment type="caution">
    <text evidence="1">The sequence shown here is derived from an EMBL/GenBank/DDBJ whole genome shotgun (WGS) entry which is preliminary data.</text>
</comment>
<dbReference type="AlphaFoldDB" id="A0A645FKI7"/>
<protein>
    <submittedName>
        <fullName evidence="1">Uncharacterized protein</fullName>
    </submittedName>
</protein>
<accession>A0A645FKI7</accession>
<evidence type="ECO:0000313" key="1">
    <source>
        <dbReference type="EMBL" id="MPN12934.1"/>
    </source>
</evidence>
<sequence>MKLGNVLHSCSELGTGATVYFDGFLYQRYIQRNTSVVYLLVEVIFVPNRLRHWKLDKPRLYRHFCLNIADVIFFER</sequence>
<name>A0A645FKI7_9ZZZZ</name>
<organism evidence="1">
    <name type="scientific">bioreactor metagenome</name>
    <dbReference type="NCBI Taxonomy" id="1076179"/>
    <lineage>
        <taxon>unclassified sequences</taxon>
        <taxon>metagenomes</taxon>
        <taxon>ecological metagenomes</taxon>
    </lineage>
</organism>
<gene>
    <name evidence="1" type="ORF">SDC9_160254</name>
</gene>